<dbReference type="AlphaFoldDB" id="C6BT68"/>
<keyword evidence="1" id="KW-0472">Membrane</keyword>
<dbReference type="KEGG" id="dsa:Desal_1710"/>
<accession>C6BT68</accession>
<dbReference type="STRING" id="526222.Desal_1710"/>
<gene>
    <name evidence="2" type="ordered locus">Desal_1710</name>
</gene>
<dbReference type="Proteomes" id="UP000002601">
    <property type="component" value="Chromosome"/>
</dbReference>
<dbReference type="RefSeq" id="WP_015851588.1">
    <property type="nucleotide sequence ID" value="NC_012881.1"/>
</dbReference>
<keyword evidence="1" id="KW-1133">Transmembrane helix</keyword>
<proteinExistence type="predicted"/>
<evidence type="ECO:0008006" key="4">
    <source>
        <dbReference type="Google" id="ProtNLM"/>
    </source>
</evidence>
<protein>
    <recommendedName>
        <fullName evidence="4">Transcriptional activator TraM</fullName>
    </recommendedName>
</protein>
<evidence type="ECO:0000313" key="2">
    <source>
        <dbReference type="EMBL" id="ACS79772.1"/>
    </source>
</evidence>
<dbReference type="eggNOG" id="ENOG502ZZKU">
    <property type="taxonomic scope" value="Bacteria"/>
</dbReference>
<organism evidence="2 3">
    <name type="scientific">Maridesulfovibrio salexigens (strain ATCC 14822 / DSM 2638 / NCIMB 8403 / VKM B-1763)</name>
    <name type="common">Desulfovibrio salexigens</name>
    <dbReference type="NCBI Taxonomy" id="526222"/>
    <lineage>
        <taxon>Bacteria</taxon>
        <taxon>Pseudomonadati</taxon>
        <taxon>Thermodesulfobacteriota</taxon>
        <taxon>Desulfovibrionia</taxon>
        <taxon>Desulfovibrionales</taxon>
        <taxon>Desulfovibrionaceae</taxon>
        <taxon>Maridesulfovibrio</taxon>
    </lineage>
</organism>
<keyword evidence="1" id="KW-0812">Transmembrane</keyword>
<evidence type="ECO:0000256" key="1">
    <source>
        <dbReference type="SAM" id="Phobius"/>
    </source>
</evidence>
<name>C6BT68_MARSD</name>
<feature type="transmembrane region" description="Helical" evidence="1">
    <location>
        <begin position="114"/>
        <end position="135"/>
    </location>
</feature>
<dbReference type="OrthoDB" id="5459102at2"/>
<reference evidence="2 3" key="1">
    <citation type="submission" date="2009-06" db="EMBL/GenBank/DDBJ databases">
        <title>Complete sequence of Desulfovibrio salexigens DSM 2638.</title>
        <authorList>
            <consortium name="US DOE Joint Genome Institute"/>
            <person name="Lucas S."/>
            <person name="Copeland A."/>
            <person name="Lapidus A."/>
            <person name="Glavina del Rio T."/>
            <person name="Tice H."/>
            <person name="Bruce D."/>
            <person name="Goodwin L."/>
            <person name="Pitluck S."/>
            <person name="Munk A.C."/>
            <person name="Brettin T."/>
            <person name="Detter J.C."/>
            <person name="Han C."/>
            <person name="Tapia R."/>
            <person name="Larimer F."/>
            <person name="Land M."/>
            <person name="Hauser L."/>
            <person name="Kyrpides N."/>
            <person name="Anderson I."/>
            <person name="Wall J.D."/>
            <person name="Arkin A.P."/>
            <person name="Dehal P."/>
            <person name="Chivian D."/>
            <person name="Giles B."/>
            <person name="Hazen T.C."/>
        </authorList>
    </citation>
    <scope>NUCLEOTIDE SEQUENCE [LARGE SCALE GENOMIC DNA]</scope>
    <source>
        <strain evidence="3">ATCC 14822 / DSM 2638 / NCIMB 8403 / VKM B-1763</strain>
    </source>
</reference>
<dbReference type="EMBL" id="CP001649">
    <property type="protein sequence ID" value="ACS79772.1"/>
    <property type="molecule type" value="Genomic_DNA"/>
</dbReference>
<keyword evidence="3" id="KW-1185">Reference proteome</keyword>
<dbReference type="HOGENOM" id="CLU_1861928_0_0_7"/>
<sequence length="137" mass="15117">MSDQTPDNAPLTIQSVRDLIAKEHNLLLDEDDPILVAVTINRAALDEYERLLQNHKQQLSKDMEEHVASFALEVRKSTNSLLSKAVKANIENCLSVINEHQGQMNNFLGSVRGLAIFAGVMFCLSIAVSLSVIVWGS</sequence>
<evidence type="ECO:0000313" key="3">
    <source>
        <dbReference type="Proteomes" id="UP000002601"/>
    </source>
</evidence>